<accession>A0A6A6CIU6</accession>
<organism evidence="2 3">
    <name type="scientific">Zasmidium cellare ATCC 36951</name>
    <dbReference type="NCBI Taxonomy" id="1080233"/>
    <lineage>
        <taxon>Eukaryota</taxon>
        <taxon>Fungi</taxon>
        <taxon>Dikarya</taxon>
        <taxon>Ascomycota</taxon>
        <taxon>Pezizomycotina</taxon>
        <taxon>Dothideomycetes</taxon>
        <taxon>Dothideomycetidae</taxon>
        <taxon>Mycosphaerellales</taxon>
        <taxon>Mycosphaerellaceae</taxon>
        <taxon>Zasmidium</taxon>
    </lineage>
</organism>
<evidence type="ECO:0000256" key="1">
    <source>
        <dbReference type="SAM" id="Phobius"/>
    </source>
</evidence>
<dbReference type="EMBL" id="ML993598">
    <property type="protein sequence ID" value="KAF2165882.1"/>
    <property type="molecule type" value="Genomic_DNA"/>
</dbReference>
<keyword evidence="1" id="KW-0812">Transmembrane</keyword>
<reference evidence="2" key="1">
    <citation type="journal article" date="2020" name="Stud. Mycol.">
        <title>101 Dothideomycetes genomes: a test case for predicting lifestyles and emergence of pathogens.</title>
        <authorList>
            <person name="Haridas S."/>
            <person name="Albert R."/>
            <person name="Binder M."/>
            <person name="Bloem J."/>
            <person name="Labutti K."/>
            <person name="Salamov A."/>
            <person name="Andreopoulos B."/>
            <person name="Baker S."/>
            <person name="Barry K."/>
            <person name="Bills G."/>
            <person name="Bluhm B."/>
            <person name="Cannon C."/>
            <person name="Castanera R."/>
            <person name="Culley D."/>
            <person name="Daum C."/>
            <person name="Ezra D."/>
            <person name="Gonzalez J."/>
            <person name="Henrissat B."/>
            <person name="Kuo A."/>
            <person name="Liang C."/>
            <person name="Lipzen A."/>
            <person name="Lutzoni F."/>
            <person name="Magnuson J."/>
            <person name="Mondo S."/>
            <person name="Nolan M."/>
            <person name="Ohm R."/>
            <person name="Pangilinan J."/>
            <person name="Park H.-J."/>
            <person name="Ramirez L."/>
            <person name="Alfaro M."/>
            <person name="Sun H."/>
            <person name="Tritt A."/>
            <person name="Yoshinaga Y."/>
            <person name="Zwiers L.-H."/>
            <person name="Turgeon B."/>
            <person name="Goodwin S."/>
            <person name="Spatafora J."/>
            <person name="Crous P."/>
            <person name="Grigoriev I."/>
        </authorList>
    </citation>
    <scope>NUCLEOTIDE SEQUENCE</scope>
    <source>
        <strain evidence="2">ATCC 36951</strain>
    </source>
</reference>
<dbReference type="AlphaFoldDB" id="A0A6A6CIU6"/>
<evidence type="ECO:0000313" key="2">
    <source>
        <dbReference type="EMBL" id="KAF2165882.1"/>
    </source>
</evidence>
<dbReference type="GeneID" id="54570403"/>
<feature type="transmembrane region" description="Helical" evidence="1">
    <location>
        <begin position="35"/>
        <end position="54"/>
    </location>
</feature>
<proteinExistence type="predicted"/>
<name>A0A6A6CIU6_ZASCE</name>
<protein>
    <submittedName>
        <fullName evidence="2">Uncharacterized protein</fullName>
    </submittedName>
</protein>
<evidence type="ECO:0000313" key="3">
    <source>
        <dbReference type="Proteomes" id="UP000799537"/>
    </source>
</evidence>
<feature type="transmembrane region" description="Helical" evidence="1">
    <location>
        <begin position="421"/>
        <end position="443"/>
    </location>
</feature>
<keyword evidence="3" id="KW-1185">Reference proteome</keyword>
<gene>
    <name evidence="2" type="ORF">M409DRAFT_66856</name>
</gene>
<keyword evidence="1" id="KW-0472">Membrane</keyword>
<dbReference type="OrthoDB" id="3692311at2759"/>
<dbReference type="Proteomes" id="UP000799537">
    <property type="component" value="Unassembled WGS sequence"/>
</dbReference>
<dbReference type="RefSeq" id="XP_033666771.1">
    <property type="nucleotide sequence ID" value="XM_033817131.1"/>
</dbReference>
<keyword evidence="1" id="KW-1133">Transmembrane helix</keyword>
<sequence length="523" mass="57058">MLWRLERGERLGLLDLLAGSTTVVNTILTQISLRILNAAGLILIVAWAISPLGGQASLRVMTVSQQNATSSAEIKYMSTNHSFGPYVSGDLGSLATLMDGLFNAALLGPERIKNSPTDQWNNVKVPHLESIANDPSLLANNSWIPVPDQNVTYASLIGLPIADLPASCNASFTIESFYWTLDCSALTDSYQPPGYKSNDELPDGWSNRTNGLGNILLLDYAPRAANKTNCRGSPYDPAYVPRVLAYNSWDPSSAQFGALCTIWTSYVELETQCTSITNCSVTAIRNSTQVHPTPAWTMLDGPEDACNWYIWFLAQFVDTVNVKRSGTSTPVQGYLLDPNSPASPLLDKPMTSVPKKTFAVRLAQLLNTYWSITAGPYAVPYGFAGDIDNTNVDYYDETAANATTTTAQLTQTFNVIRCHSAWLGVLLGSSIFLIAASILSIVLRLRSKTPDLSLNWSTSTRDNPYVDTNYSGSSLDHTKRSQLMKSNKVRFGDVEPGRRVGHLAVGSLESHAVAKADRSRMFD</sequence>